<sequence>MRIAVALSRIITRWMHMISKSIQISGHKTRLPTRANATDRVSNDRLMNSPGPDSDVRKEKI</sequence>
<dbReference type="AlphaFoldDB" id="R7S5I4"/>
<proteinExistence type="predicted"/>
<dbReference type="EMBL" id="JH687553">
    <property type="protein sequence ID" value="EIN04676.1"/>
    <property type="molecule type" value="Genomic_DNA"/>
</dbReference>
<name>R7S5I4_PUNST</name>
<dbReference type="GeneID" id="18883978"/>
<organism evidence="2 3">
    <name type="scientific">Punctularia strigosozonata (strain HHB-11173)</name>
    <name type="common">White-rot fungus</name>
    <dbReference type="NCBI Taxonomy" id="741275"/>
    <lineage>
        <taxon>Eukaryota</taxon>
        <taxon>Fungi</taxon>
        <taxon>Dikarya</taxon>
        <taxon>Basidiomycota</taxon>
        <taxon>Agaricomycotina</taxon>
        <taxon>Agaricomycetes</taxon>
        <taxon>Corticiales</taxon>
        <taxon>Punctulariaceae</taxon>
        <taxon>Punctularia</taxon>
    </lineage>
</organism>
<reference evidence="3" key="1">
    <citation type="journal article" date="2012" name="Science">
        <title>The Paleozoic origin of enzymatic lignin decomposition reconstructed from 31 fungal genomes.</title>
        <authorList>
            <person name="Floudas D."/>
            <person name="Binder M."/>
            <person name="Riley R."/>
            <person name="Barry K."/>
            <person name="Blanchette R.A."/>
            <person name="Henrissat B."/>
            <person name="Martinez A.T."/>
            <person name="Otillar R."/>
            <person name="Spatafora J.W."/>
            <person name="Yadav J.S."/>
            <person name="Aerts A."/>
            <person name="Benoit I."/>
            <person name="Boyd A."/>
            <person name="Carlson A."/>
            <person name="Copeland A."/>
            <person name="Coutinho P.M."/>
            <person name="de Vries R.P."/>
            <person name="Ferreira P."/>
            <person name="Findley K."/>
            <person name="Foster B."/>
            <person name="Gaskell J."/>
            <person name="Glotzer D."/>
            <person name="Gorecki P."/>
            <person name="Heitman J."/>
            <person name="Hesse C."/>
            <person name="Hori C."/>
            <person name="Igarashi K."/>
            <person name="Jurgens J.A."/>
            <person name="Kallen N."/>
            <person name="Kersten P."/>
            <person name="Kohler A."/>
            <person name="Kuees U."/>
            <person name="Kumar T.K.A."/>
            <person name="Kuo A."/>
            <person name="LaButti K."/>
            <person name="Larrondo L.F."/>
            <person name="Lindquist E."/>
            <person name="Ling A."/>
            <person name="Lombard V."/>
            <person name="Lucas S."/>
            <person name="Lundell T."/>
            <person name="Martin R."/>
            <person name="McLaughlin D.J."/>
            <person name="Morgenstern I."/>
            <person name="Morin E."/>
            <person name="Murat C."/>
            <person name="Nagy L.G."/>
            <person name="Nolan M."/>
            <person name="Ohm R.A."/>
            <person name="Patyshakuliyeva A."/>
            <person name="Rokas A."/>
            <person name="Ruiz-Duenas F.J."/>
            <person name="Sabat G."/>
            <person name="Salamov A."/>
            <person name="Samejima M."/>
            <person name="Schmutz J."/>
            <person name="Slot J.C."/>
            <person name="St John F."/>
            <person name="Stenlid J."/>
            <person name="Sun H."/>
            <person name="Sun S."/>
            <person name="Syed K."/>
            <person name="Tsang A."/>
            <person name="Wiebenga A."/>
            <person name="Young D."/>
            <person name="Pisabarro A."/>
            <person name="Eastwood D.C."/>
            <person name="Martin F."/>
            <person name="Cullen D."/>
            <person name="Grigoriev I.V."/>
            <person name="Hibbett D.S."/>
        </authorList>
    </citation>
    <scope>NUCLEOTIDE SEQUENCE [LARGE SCALE GENOMIC DNA]</scope>
    <source>
        <strain evidence="3">HHB-11173 SS5</strain>
    </source>
</reference>
<dbReference type="RefSeq" id="XP_007388069.1">
    <property type="nucleotide sequence ID" value="XM_007388007.1"/>
</dbReference>
<dbReference type="Proteomes" id="UP000054196">
    <property type="component" value="Unassembled WGS sequence"/>
</dbReference>
<protein>
    <submittedName>
        <fullName evidence="2">Uncharacterized protein</fullName>
    </submittedName>
</protein>
<accession>R7S5I4</accession>
<evidence type="ECO:0000256" key="1">
    <source>
        <dbReference type="SAM" id="MobiDB-lite"/>
    </source>
</evidence>
<dbReference type="KEGG" id="psq:PUNSTDRAFT_55398"/>
<evidence type="ECO:0000313" key="3">
    <source>
        <dbReference type="Proteomes" id="UP000054196"/>
    </source>
</evidence>
<gene>
    <name evidence="2" type="ORF">PUNSTDRAFT_55398</name>
</gene>
<dbReference type="HOGENOM" id="CLU_2923751_0_0_1"/>
<feature type="region of interest" description="Disordered" evidence="1">
    <location>
        <begin position="25"/>
        <end position="61"/>
    </location>
</feature>
<evidence type="ECO:0000313" key="2">
    <source>
        <dbReference type="EMBL" id="EIN04676.1"/>
    </source>
</evidence>
<keyword evidence="3" id="KW-1185">Reference proteome</keyword>